<evidence type="ECO:0000256" key="2">
    <source>
        <dbReference type="ARBA" id="ARBA00024764"/>
    </source>
</evidence>
<dbReference type="Pfam" id="PF04297">
    <property type="entry name" value="UPF0122"/>
    <property type="match status" value="1"/>
</dbReference>
<dbReference type="RefSeq" id="WP_069642059.1">
    <property type="nucleotide sequence ID" value="NZ_MIJE01000001.1"/>
</dbReference>
<proteinExistence type="inferred from homology"/>
<dbReference type="AlphaFoldDB" id="A0A1E5G5T7"/>
<evidence type="ECO:0000256" key="3">
    <source>
        <dbReference type="HAMAP-Rule" id="MF_00245"/>
    </source>
</evidence>
<comment type="function">
    <text evidence="2 3">Might take part in the signal recognition particle (SRP) pathway. This is inferred from the conservation of its genetic proximity to ftsY/ffh. May be a regulatory protein.</text>
</comment>
<dbReference type="InterPro" id="IPR007394">
    <property type="entry name" value="UPF0122"/>
</dbReference>
<dbReference type="PANTHER" id="PTHR40083:SF1">
    <property type="entry name" value="UPF0122 PROTEIN YLXM"/>
    <property type="match status" value="1"/>
</dbReference>
<evidence type="ECO:0000313" key="4">
    <source>
        <dbReference type="EMBL" id="OEF98567.1"/>
    </source>
</evidence>
<accession>A0A1E5G5T7</accession>
<sequence>MLDRTTRANLLYDFYGTLLSEKQREFFELYYHDDWSLGEIAEKYQVSRQGVYDNIKRSEKALEDFESKLGLYNAHCNKEKIYIQIRTLIEASELKNDIKKQVKQLIEELQMND</sequence>
<dbReference type="InterPro" id="IPR054831">
    <property type="entry name" value="UPF0122_fam_protein"/>
</dbReference>
<dbReference type="HAMAP" id="MF_00245">
    <property type="entry name" value="UPF0122"/>
    <property type="match status" value="1"/>
</dbReference>
<dbReference type="OrthoDB" id="6392at2"/>
<comment type="similarity">
    <text evidence="1 3">Belongs to the UPF0122 family.</text>
</comment>
<dbReference type="STRING" id="766136.BHF68_02570"/>
<dbReference type="InterPro" id="IPR036388">
    <property type="entry name" value="WH-like_DNA-bd_sf"/>
</dbReference>
<reference evidence="4 5" key="1">
    <citation type="submission" date="2016-09" db="EMBL/GenBank/DDBJ databases">
        <title>Draft genome sequence for the type strain of Desulfuribacillus alkaliarsenatis AHT28, an obligately anaerobic, sulfidogenic bacterium isolated from Russian soda lake sediments.</title>
        <authorList>
            <person name="Abin C.A."/>
            <person name="Hollibaugh J.T."/>
        </authorList>
    </citation>
    <scope>NUCLEOTIDE SEQUENCE [LARGE SCALE GENOMIC DNA]</scope>
    <source>
        <strain evidence="4 5">AHT28</strain>
    </source>
</reference>
<dbReference type="NCBIfam" id="NF045758">
    <property type="entry name" value="YlxM"/>
    <property type="match status" value="1"/>
</dbReference>
<dbReference type="SUPFAM" id="SSF88659">
    <property type="entry name" value="Sigma3 and sigma4 domains of RNA polymerase sigma factors"/>
    <property type="match status" value="1"/>
</dbReference>
<dbReference type="PANTHER" id="PTHR40083">
    <property type="entry name" value="UPF0122 PROTEIN CBO2450/CLC_2298"/>
    <property type="match status" value="1"/>
</dbReference>
<dbReference type="NCBIfam" id="NF001070">
    <property type="entry name" value="PRK00118.1-6"/>
    <property type="match status" value="1"/>
</dbReference>
<evidence type="ECO:0000256" key="1">
    <source>
        <dbReference type="ARBA" id="ARBA00008720"/>
    </source>
</evidence>
<organism evidence="4 5">
    <name type="scientific">Desulfuribacillus alkaliarsenatis</name>
    <dbReference type="NCBI Taxonomy" id="766136"/>
    <lineage>
        <taxon>Bacteria</taxon>
        <taxon>Bacillati</taxon>
        <taxon>Bacillota</taxon>
        <taxon>Desulfuribacillia</taxon>
        <taxon>Desulfuribacillales</taxon>
        <taxon>Desulfuribacillaceae</taxon>
        <taxon>Desulfuribacillus</taxon>
    </lineage>
</organism>
<name>A0A1E5G5T7_9FIRM</name>
<comment type="caution">
    <text evidence="4">The sequence shown here is derived from an EMBL/GenBank/DDBJ whole genome shotgun (WGS) entry which is preliminary data.</text>
</comment>
<dbReference type="Gene3D" id="1.10.10.10">
    <property type="entry name" value="Winged helix-like DNA-binding domain superfamily/Winged helix DNA-binding domain"/>
    <property type="match status" value="1"/>
</dbReference>
<dbReference type="InterPro" id="IPR013324">
    <property type="entry name" value="RNA_pol_sigma_r3/r4-like"/>
</dbReference>
<protein>
    <recommendedName>
        <fullName evidence="3">UPF0122 protein BHF68_02570</fullName>
    </recommendedName>
</protein>
<evidence type="ECO:0000313" key="5">
    <source>
        <dbReference type="Proteomes" id="UP000094296"/>
    </source>
</evidence>
<dbReference type="Proteomes" id="UP000094296">
    <property type="component" value="Unassembled WGS sequence"/>
</dbReference>
<keyword evidence="5" id="KW-1185">Reference proteome</keyword>
<dbReference type="EMBL" id="MIJE01000001">
    <property type="protein sequence ID" value="OEF98567.1"/>
    <property type="molecule type" value="Genomic_DNA"/>
</dbReference>
<gene>
    <name evidence="4" type="ORF">BHF68_02570</name>
</gene>